<dbReference type="InterPro" id="IPR022791">
    <property type="entry name" value="L-PG_synthase/AglD"/>
</dbReference>
<dbReference type="Pfam" id="PF03706">
    <property type="entry name" value="LPG_synthase_TM"/>
    <property type="match status" value="1"/>
</dbReference>
<evidence type="ECO:0000256" key="4">
    <source>
        <dbReference type="ARBA" id="ARBA00022989"/>
    </source>
</evidence>
<dbReference type="Proteomes" id="UP001151081">
    <property type="component" value="Unassembled WGS sequence"/>
</dbReference>
<name>A0A9X4AX83_9BACT</name>
<organism evidence="7 8">
    <name type="scientific">Polyangium jinanense</name>
    <dbReference type="NCBI Taxonomy" id="2829994"/>
    <lineage>
        <taxon>Bacteria</taxon>
        <taxon>Pseudomonadati</taxon>
        <taxon>Myxococcota</taxon>
        <taxon>Polyangia</taxon>
        <taxon>Polyangiales</taxon>
        <taxon>Polyangiaceae</taxon>
        <taxon>Polyangium</taxon>
    </lineage>
</organism>
<evidence type="ECO:0000256" key="5">
    <source>
        <dbReference type="ARBA" id="ARBA00023136"/>
    </source>
</evidence>
<feature type="transmembrane region" description="Helical" evidence="6">
    <location>
        <begin position="147"/>
        <end position="171"/>
    </location>
</feature>
<comment type="caution">
    <text evidence="7">The sequence shown here is derived from an EMBL/GenBank/DDBJ whole genome shotgun (WGS) entry which is preliminary data.</text>
</comment>
<evidence type="ECO:0000256" key="3">
    <source>
        <dbReference type="ARBA" id="ARBA00022692"/>
    </source>
</evidence>
<keyword evidence="4 6" id="KW-1133">Transmembrane helix</keyword>
<accession>A0A9X4AX83</accession>
<reference evidence="7 8" key="1">
    <citation type="submission" date="2021-04" db="EMBL/GenBank/DDBJ databases">
        <title>Genome analysis of Polyangium sp.</title>
        <authorList>
            <person name="Li Y."/>
            <person name="Wang J."/>
        </authorList>
    </citation>
    <scope>NUCLEOTIDE SEQUENCE [LARGE SCALE GENOMIC DNA]</scope>
    <source>
        <strain evidence="7 8">SDU14</strain>
    </source>
</reference>
<protein>
    <submittedName>
        <fullName evidence="7">Flippase-like domain-containing protein</fullName>
    </submittedName>
</protein>
<evidence type="ECO:0000256" key="6">
    <source>
        <dbReference type="SAM" id="Phobius"/>
    </source>
</evidence>
<keyword evidence="8" id="KW-1185">Reference proteome</keyword>
<dbReference type="RefSeq" id="WP_272424749.1">
    <property type="nucleotide sequence ID" value="NZ_JAGTJJ010000055.1"/>
</dbReference>
<dbReference type="AlphaFoldDB" id="A0A9X4AX83"/>
<evidence type="ECO:0000313" key="8">
    <source>
        <dbReference type="Proteomes" id="UP001151081"/>
    </source>
</evidence>
<feature type="transmembrane region" description="Helical" evidence="6">
    <location>
        <begin position="290"/>
        <end position="315"/>
    </location>
</feature>
<comment type="subcellular location">
    <subcellularLocation>
        <location evidence="1">Cell membrane</location>
        <topology evidence="1">Multi-pass membrane protein</topology>
    </subcellularLocation>
</comment>
<gene>
    <name evidence="7" type="ORF">KEG57_44480</name>
</gene>
<sequence>MLERRAWGAALRWGVRLAFAALGIGVVVSLVRQVGVGTLCQILRDAAPWLPLVVLLEGARIGTDAVATYAAYGPTARRLLPARVLTRAALVARAVSSIAPAGRTAAEATKAALLAPWAGPTAATAAAATGQAVTLVSSGIISVPCAVAAYALSGASPITMALVLHSALLFAAGTGIRMAMRAPWLGSLAGRLSGLAGAHVQAFQARACETSLLPPGPIAAMLLGRALQVAQYAILARAVGAATSVSRALVAQGASMVALAVGAFVPAQVGVSEGAFAWSADVLGATLPQALAIALLGHALEAVYVAVGAVVPLLWRAPQPPDERPEH</sequence>
<feature type="transmembrane region" description="Helical" evidence="6">
    <location>
        <begin position="256"/>
        <end position="278"/>
    </location>
</feature>
<keyword evidence="2" id="KW-1003">Cell membrane</keyword>
<dbReference type="GO" id="GO:0005886">
    <property type="term" value="C:plasma membrane"/>
    <property type="evidence" value="ECO:0007669"/>
    <property type="project" value="UniProtKB-SubCell"/>
</dbReference>
<evidence type="ECO:0000256" key="1">
    <source>
        <dbReference type="ARBA" id="ARBA00004651"/>
    </source>
</evidence>
<proteinExistence type="predicted"/>
<dbReference type="EMBL" id="JAGTJJ010000055">
    <property type="protein sequence ID" value="MDC3987606.1"/>
    <property type="molecule type" value="Genomic_DNA"/>
</dbReference>
<keyword evidence="3 6" id="KW-0812">Transmembrane</keyword>
<evidence type="ECO:0000256" key="2">
    <source>
        <dbReference type="ARBA" id="ARBA00022475"/>
    </source>
</evidence>
<keyword evidence="5 6" id="KW-0472">Membrane</keyword>
<evidence type="ECO:0000313" key="7">
    <source>
        <dbReference type="EMBL" id="MDC3987606.1"/>
    </source>
</evidence>